<protein>
    <submittedName>
        <fullName evidence="1">Uncharacterized protein</fullName>
    </submittedName>
</protein>
<dbReference type="AlphaFoldDB" id="A0AA40ABT0"/>
<keyword evidence="2" id="KW-1185">Reference proteome</keyword>
<reference evidence="1" key="1">
    <citation type="submission" date="2023-06" db="EMBL/GenBank/DDBJ databases">
        <title>Genome-scale phylogeny and comparative genomics of the fungal order Sordariales.</title>
        <authorList>
            <consortium name="Lawrence Berkeley National Laboratory"/>
            <person name="Hensen N."/>
            <person name="Bonometti L."/>
            <person name="Westerberg I."/>
            <person name="Brannstrom I.O."/>
            <person name="Guillou S."/>
            <person name="Cros-Aarteil S."/>
            <person name="Calhoun S."/>
            <person name="Haridas S."/>
            <person name="Kuo A."/>
            <person name="Mondo S."/>
            <person name="Pangilinan J."/>
            <person name="Riley R."/>
            <person name="LaButti K."/>
            <person name="Andreopoulos B."/>
            <person name="Lipzen A."/>
            <person name="Chen C."/>
            <person name="Yanf M."/>
            <person name="Daum C."/>
            <person name="Ng V."/>
            <person name="Clum A."/>
            <person name="Steindorff A."/>
            <person name="Ohm R."/>
            <person name="Martin F."/>
            <person name="Silar P."/>
            <person name="Natvig D."/>
            <person name="Lalanne C."/>
            <person name="Gautier V."/>
            <person name="Ament-velasquez S.L."/>
            <person name="Kruys A."/>
            <person name="Hutchinson M.I."/>
            <person name="Powell A.J."/>
            <person name="Barry K."/>
            <person name="Miller A.N."/>
            <person name="Grigoriev I.V."/>
            <person name="Debuchy R."/>
            <person name="Gladieux P."/>
            <person name="Thoren M.H."/>
            <person name="Johannesson H."/>
        </authorList>
    </citation>
    <scope>NUCLEOTIDE SEQUENCE</scope>
    <source>
        <strain evidence="1">SMH2392-1A</strain>
    </source>
</reference>
<dbReference type="RefSeq" id="XP_060294269.1">
    <property type="nucleotide sequence ID" value="XM_060445628.1"/>
</dbReference>
<dbReference type="GeneID" id="85328898"/>
<evidence type="ECO:0000313" key="1">
    <source>
        <dbReference type="EMBL" id="KAK0712946.1"/>
    </source>
</evidence>
<proteinExistence type="predicted"/>
<dbReference type="Proteomes" id="UP001172101">
    <property type="component" value="Unassembled WGS sequence"/>
</dbReference>
<name>A0AA40ABT0_9PEZI</name>
<gene>
    <name evidence="1" type="ORF">B0T26DRAFT_753121</name>
</gene>
<accession>A0AA40ABT0</accession>
<dbReference type="EMBL" id="JAUIRO010000005">
    <property type="protein sequence ID" value="KAK0712946.1"/>
    <property type="molecule type" value="Genomic_DNA"/>
</dbReference>
<comment type="caution">
    <text evidence="1">The sequence shown here is derived from an EMBL/GenBank/DDBJ whole genome shotgun (WGS) entry which is preliminary data.</text>
</comment>
<sequence length="178" mass="19349">MSVLSGTTPPVEQLAALDNSFEQFAGTTPSLEQLAAAQPSMSLDTDMVTRGFVPRNALVRLGKEEDAVLAAEKARELIKHFSDEESSIKNYLRTTRGVIVTDDHIAQEPKAPGQLSAESGSFADLQQLTDDLLAQCLVLRFHQDSDLAKFGAKIVVRDRSMTRGLEAYAKSRGLDLGN</sequence>
<evidence type="ECO:0000313" key="2">
    <source>
        <dbReference type="Proteomes" id="UP001172101"/>
    </source>
</evidence>
<organism evidence="1 2">
    <name type="scientific">Lasiosphaeria miniovina</name>
    <dbReference type="NCBI Taxonomy" id="1954250"/>
    <lineage>
        <taxon>Eukaryota</taxon>
        <taxon>Fungi</taxon>
        <taxon>Dikarya</taxon>
        <taxon>Ascomycota</taxon>
        <taxon>Pezizomycotina</taxon>
        <taxon>Sordariomycetes</taxon>
        <taxon>Sordariomycetidae</taxon>
        <taxon>Sordariales</taxon>
        <taxon>Lasiosphaeriaceae</taxon>
        <taxon>Lasiosphaeria</taxon>
    </lineage>
</organism>